<dbReference type="EMBL" id="JAHHUM010000357">
    <property type="protein sequence ID" value="KAK5620502.1"/>
    <property type="molecule type" value="Genomic_DNA"/>
</dbReference>
<evidence type="ECO:0000313" key="2">
    <source>
        <dbReference type="Proteomes" id="UP001311232"/>
    </source>
</evidence>
<keyword evidence="2" id="KW-1185">Reference proteome</keyword>
<gene>
    <name evidence="1" type="ORF">CRENBAI_023160</name>
</gene>
<dbReference type="Proteomes" id="UP001311232">
    <property type="component" value="Unassembled WGS sequence"/>
</dbReference>
<evidence type="ECO:0000313" key="1">
    <source>
        <dbReference type="EMBL" id="KAK5620502.1"/>
    </source>
</evidence>
<reference evidence="1 2" key="1">
    <citation type="submission" date="2021-06" db="EMBL/GenBank/DDBJ databases">
        <authorList>
            <person name="Palmer J.M."/>
        </authorList>
    </citation>
    <scope>NUCLEOTIDE SEQUENCE [LARGE SCALE GENOMIC DNA]</scope>
    <source>
        <strain evidence="1 2">MEX-2019</strain>
        <tissue evidence="1">Muscle</tissue>
    </source>
</reference>
<name>A0AAV9SGS2_9TELE</name>
<sequence length="115" mass="13231">MLSPRLFVGEHHRTNTIRKTTKYTKQVRDKAVEKIKAGLFYTTISQPLNISERCSIYCLKMERVEYNYMQDKAIHLNQGLSALVLKSHCSAALRRIPVPTHLNQMNDSLPGLCRT</sequence>
<organism evidence="1 2">
    <name type="scientific">Crenichthys baileyi</name>
    <name type="common">White River springfish</name>
    <dbReference type="NCBI Taxonomy" id="28760"/>
    <lineage>
        <taxon>Eukaryota</taxon>
        <taxon>Metazoa</taxon>
        <taxon>Chordata</taxon>
        <taxon>Craniata</taxon>
        <taxon>Vertebrata</taxon>
        <taxon>Euteleostomi</taxon>
        <taxon>Actinopterygii</taxon>
        <taxon>Neopterygii</taxon>
        <taxon>Teleostei</taxon>
        <taxon>Neoteleostei</taxon>
        <taxon>Acanthomorphata</taxon>
        <taxon>Ovalentaria</taxon>
        <taxon>Atherinomorphae</taxon>
        <taxon>Cyprinodontiformes</taxon>
        <taxon>Goodeidae</taxon>
        <taxon>Crenichthys</taxon>
    </lineage>
</organism>
<dbReference type="AlphaFoldDB" id="A0AAV9SGS2"/>
<proteinExistence type="predicted"/>
<protein>
    <submittedName>
        <fullName evidence="1">Uncharacterized protein</fullName>
    </submittedName>
</protein>
<comment type="caution">
    <text evidence="1">The sequence shown here is derived from an EMBL/GenBank/DDBJ whole genome shotgun (WGS) entry which is preliminary data.</text>
</comment>
<accession>A0AAV9SGS2</accession>